<sequence>MAGGSSSTPWGSAAIPEVVKNRGFFSLGSEGKSSPAQSRSFAEVLYSGSVSGESLPTLTQGVFNGFPAVLLSDEEVLKLASPYQFTLVGKFGLRRPNLDSIRNFFGNLKLSGFFSVGLLDSRHVAIQLSNDLDYNRVFARRSYFINSCQMRILKWTPFFDIHEESPIVPVWISFPNLRLHFFNPKVLHALGSVFGRPLQTDQATASRTRPSVARVLVEIDITKNHTKEIWVGSKAFGYLQKVEFENFPEFCSHCKMHGHALQHCFKLHPNLKRSSNSSVQESTEKENVDVLIDPTIAVMERNNIPADANVRDTVNDMDIPTNQRGIEVSLNEEILANPLQGNFDHYGKEVVSPKLPDEHVPNIFISVDSMLNISSKEDDNSNTVPFDEEKEEVQNCEEGEILSNSYEKSNFVDTYSISDNEETRSPKHKENNSKYIDEEGFTKVGKKKGNLSLGYSEKVFVAVAEIAASFPGGYQSQPIFHGDSYGEFIINSQWFSAITRRVRKDMVLYHHQDDSSETVEEEEVTNLYLMTDNLDHLDPEEHALRSSIIPKAGDRINMTPLFSTVTYLIMTNTPSDEAQLILDYIHSLTNIRHPQTNRKNNISLGHLVSYILEKKYSLIHPDPPTKLPIFFTIASFRDIFNQDQGSVGEDSGAERAPAAEPAPRFDRLDTHFDQIENRMNMQDAHYNEDMGWICGQIDSINMNVALINSYYTMFNMPPPPDQGPSNF</sequence>
<dbReference type="AlphaFoldDB" id="A0ABD0VBU6"/>
<comment type="caution">
    <text evidence="3">The sequence shown here is derived from an EMBL/GenBank/DDBJ whole genome shotgun (WGS) entry which is preliminary data.</text>
</comment>
<evidence type="ECO:0000256" key="1">
    <source>
        <dbReference type="SAM" id="MobiDB-lite"/>
    </source>
</evidence>
<organism evidence="3 4">
    <name type="scientific">Dendrobium thyrsiflorum</name>
    <name type="common">Pinecone-like raceme dendrobium</name>
    <name type="synonym">Orchid</name>
    <dbReference type="NCBI Taxonomy" id="117978"/>
    <lineage>
        <taxon>Eukaryota</taxon>
        <taxon>Viridiplantae</taxon>
        <taxon>Streptophyta</taxon>
        <taxon>Embryophyta</taxon>
        <taxon>Tracheophyta</taxon>
        <taxon>Spermatophyta</taxon>
        <taxon>Magnoliopsida</taxon>
        <taxon>Liliopsida</taxon>
        <taxon>Asparagales</taxon>
        <taxon>Orchidaceae</taxon>
        <taxon>Epidendroideae</taxon>
        <taxon>Malaxideae</taxon>
        <taxon>Dendrobiinae</taxon>
        <taxon>Dendrobium</taxon>
    </lineage>
</organism>
<dbReference type="EMBL" id="JANQDX010000008">
    <property type="protein sequence ID" value="KAL0920082.1"/>
    <property type="molecule type" value="Genomic_DNA"/>
</dbReference>
<dbReference type="InterPro" id="IPR040256">
    <property type="entry name" value="At4g02000-like"/>
</dbReference>
<dbReference type="InterPro" id="IPR025558">
    <property type="entry name" value="DUF4283"/>
</dbReference>
<dbReference type="Pfam" id="PF14111">
    <property type="entry name" value="DUF4283"/>
    <property type="match status" value="1"/>
</dbReference>
<protein>
    <recommendedName>
        <fullName evidence="2">DUF4283 domain-containing protein</fullName>
    </recommendedName>
</protein>
<gene>
    <name evidence="3" type="ORF">M5K25_009190</name>
</gene>
<reference evidence="3 4" key="1">
    <citation type="journal article" date="2024" name="Plant Biotechnol. J.">
        <title>Dendrobium thyrsiflorum genome and its molecular insights into genes involved in important horticultural traits.</title>
        <authorList>
            <person name="Chen B."/>
            <person name="Wang J.Y."/>
            <person name="Zheng P.J."/>
            <person name="Li K.L."/>
            <person name="Liang Y.M."/>
            <person name="Chen X.F."/>
            <person name="Zhang C."/>
            <person name="Zhao X."/>
            <person name="He X."/>
            <person name="Zhang G.Q."/>
            <person name="Liu Z.J."/>
            <person name="Xu Q."/>
        </authorList>
    </citation>
    <scope>NUCLEOTIDE SEQUENCE [LARGE SCALE GENOMIC DNA]</scope>
    <source>
        <strain evidence="3">GZMU011</strain>
    </source>
</reference>
<dbReference type="PANTHER" id="PTHR31286:SF179">
    <property type="entry name" value="RNASE H TYPE-1 DOMAIN-CONTAINING PROTEIN"/>
    <property type="match status" value="1"/>
</dbReference>
<feature type="region of interest" description="Disordered" evidence="1">
    <location>
        <begin position="644"/>
        <end position="665"/>
    </location>
</feature>
<name>A0ABD0VBU6_DENTH</name>
<dbReference type="PANTHER" id="PTHR31286">
    <property type="entry name" value="GLYCINE-RICH CELL WALL STRUCTURAL PROTEIN 1.8-LIKE"/>
    <property type="match status" value="1"/>
</dbReference>
<proteinExistence type="predicted"/>
<feature type="domain" description="DUF4283" evidence="2">
    <location>
        <begin position="84"/>
        <end position="162"/>
    </location>
</feature>
<evidence type="ECO:0000259" key="2">
    <source>
        <dbReference type="Pfam" id="PF14111"/>
    </source>
</evidence>
<keyword evidence="4" id="KW-1185">Reference proteome</keyword>
<evidence type="ECO:0000313" key="3">
    <source>
        <dbReference type="EMBL" id="KAL0920082.1"/>
    </source>
</evidence>
<evidence type="ECO:0000313" key="4">
    <source>
        <dbReference type="Proteomes" id="UP001552299"/>
    </source>
</evidence>
<accession>A0ABD0VBU6</accession>
<dbReference type="Proteomes" id="UP001552299">
    <property type="component" value="Unassembled WGS sequence"/>
</dbReference>